<gene>
    <name evidence="2" type="ORF">MAMMFC1_03627</name>
</gene>
<keyword evidence="1" id="KW-1133">Transmembrane helix</keyword>
<proteinExistence type="predicted"/>
<name>A0A348APC1_9FIRM</name>
<keyword evidence="3" id="KW-1185">Reference proteome</keyword>
<protein>
    <submittedName>
        <fullName evidence="2">Uncharacterized protein</fullName>
    </submittedName>
</protein>
<evidence type="ECO:0000313" key="2">
    <source>
        <dbReference type="EMBL" id="BBB92919.1"/>
    </source>
</evidence>
<accession>A0A348APC1</accession>
<reference evidence="2 3" key="1">
    <citation type="journal article" date="2018" name="Int. J. Syst. Evol. Microbiol.">
        <title>Methylomusa anaerophila gen. nov., sp. nov., an anaerobic methanol-utilizing bacterium isolated from a microbial fuel cell.</title>
        <authorList>
            <person name="Amano N."/>
            <person name="Yamamuro A."/>
            <person name="Miyahara M."/>
            <person name="Kouzuma A."/>
            <person name="Abe T."/>
            <person name="Watanabe K."/>
        </authorList>
    </citation>
    <scope>NUCLEOTIDE SEQUENCE [LARGE SCALE GENOMIC DNA]</scope>
    <source>
        <strain evidence="2 3">MMFC1</strain>
    </source>
</reference>
<dbReference type="AlphaFoldDB" id="A0A348APC1"/>
<keyword evidence="1" id="KW-0812">Transmembrane</keyword>
<dbReference type="Proteomes" id="UP000276437">
    <property type="component" value="Chromosome"/>
</dbReference>
<dbReference type="EMBL" id="AP018449">
    <property type="protein sequence ID" value="BBB92919.1"/>
    <property type="molecule type" value="Genomic_DNA"/>
</dbReference>
<dbReference type="KEGG" id="mana:MAMMFC1_03627"/>
<evidence type="ECO:0000313" key="3">
    <source>
        <dbReference type="Proteomes" id="UP000276437"/>
    </source>
</evidence>
<keyword evidence="1" id="KW-0472">Membrane</keyword>
<feature type="transmembrane region" description="Helical" evidence="1">
    <location>
        <begin position="23"/>
        <end position="41"/>
    </location>
</feature>
<organism evidence="2 3">
    <name type="scientific">Methylomusa anaerophila</name>
    <dbReference type="NCBI Taxonomy" id="1930071"/>
    <lineage>
        <taxon>Bacteria</taxon>
        <taxon>Bacillati</taxon>
        <taxon>Bacillota</taxon>
        <taxon>Negativicutes</taxon>
        <taxon>Selenomonadales</taxon>
        <taxon>Sporomusaceae</taxon>
        <taxon>Methylomusa</taxon>
    </lineage>
</organism>
<sequence>MWPYALGGALLGAIIGHIVPPGYIFWFIVGAVSGLAVCKYMNHRF</sequence>
<evidence type="ECO:0000256" key="1">
    <source>
        <dbReference type="SAM" id="Phobius"/>
    </source>
</evidence>